<dbReference type="GeneTree" id="ENSGT00510000049125"/>
<dbReference type="GO" id="GO:0016064">
    <property type="term" value="P:immunoglobulin mediated immune response"/>
    <property type="evidence" value="ECO:0007669"/>
    <property type="project" value="TreeGrafter"/>
</dbReference>
<dbReference type="PROSITE" id="PS01355">
    <property type="entry name" value="HEMATOPO_REC_S_F1"/>
    <property type="match status" value="1"/>
</dbReference>
<keyword evidence="2 9" id="KW-0812">Transmembrane</keyword>
<dbReference type="Ensembl" id="ENSEAST00005028437.2">
    <property type="protein sequence ID" value="ENSEASP00005026190.2"/>
    <property type="gene ID" value="ENSEASG00005017854.2"/>
</dbReference>
<evidence type="ECO:0000256" key="5">
    <source>
        <dbReference type="ARBA" id="ARBA00023136"/>
    </source>
</evidence>
<keyword evidence="4 9" id="KW-1133">Transmembrane helix</keyword>
<dbReference type="GO" id="GO:0009897">
    <property type="term" value="C:external side of plasma membrane"/>
    <property type="evidence" value="ECO:0007669"/>
    <property type="project" value="TreeGrafter"/>
</dbReference>
<feature type="compositionally biased region" description="Polar residues" evidence="8">
    <location>
        <begin position="83"/>
        <end position="103"/>
    </location>
</feature>
<gene>
    <name evidence="11" type="primary">LOC106836147</name>
</gene>
<feature type="compositionally biased region" description="Basic and acidic residues" evidence="8">
    <location>
        <begin position="26"/>
        <end position="37"/>
    </location>
</feature>
<proteinExistence type="predicted"/>
<keyword evidence="3" id="KW-0732">Signal</keyword>
<comment type="subcellular location">
    <subcellularLocation>
        <location evidence="1">Membrane</location>
        <topology evidence="1">Single-pass type I membrane protein</topology>
    </subcellularLocation>
</comment>
<feature type="transmembrane region" description="Helical" evidence="9">
    <location>
        <begin position="420"/>
        <end position="438"/>
    </location>
</feature>
<evidence type="ECO:0000313" key="11">
    <source>
        <dbReference type="Ensembl" id="ENSEASP00005026190.2"/>
    </source>
</evidence>
<dbReference type="PANTHER" id="PTHR23037">
    <property type="entry name" value="CYTOKINE RECEPTOR"/>
    <property type="match status" value="1"/>
</dbReference>
<reference evidence="11" key="2">
    <citation type="submission" date="2025-08" db="UniProtKB">
        <authorList>
            <consortium name="Ensembl"/>
        </authorList>
    </citation>
    <scope>IDENTIFICATION</scope>
</reference>
<accession>A0A8C4MPQ5</accession>
<dbReference type="Gene3D" id="2.60.40.10">
    <property type="entry name" value="Immunoglobulins"/>
    <property type="match status" value="1"/>
</dbReference>
<dbReference type="Proteomes" id="UP000694387">
    <property type="component" value="Chromosome 14"/>
</dbReference>
<dbReference type="AlphaFoldDB" id="A0A8C4MPQ5"/>
<dbReference type="InterPro" id="IPR013783">
    <property type="entry name" value="Ig-like_fold"/>
</dbReference>
<evidence type="ECO:0000313" key="12">
    <source>
        <dbReference type="Proteomes" id="UP000694387"/>
    </source>
</evidence>
<evidence type="ECO:0000259" key="10">
    <source>
        <dbReference type="PROSITE" id="PS50853"/>
    </source>
</evidence>
<evidence type="ECO:0000256" key="2">
    <source>
        <dbReference type="ARBA" id="ARBA00022692"/>
    </source>
</evidence>
<protein>
    <recommendedName>
        <fullName evidence="10">Fibronectin type-III domain-containing protein</fullName>
    </recommendedName>
</protein>
<dbReference type="InterPro" id="IPR003531">
    <property type="entry name" value="Hempt_rcpt_S_F1_CS"/>
</dbReference>
<evidence type="ECO:0000256" key="7">
    <source>
        <dbReference type="ARBA" id="ARBA00023180"/>
    </source>
</evidence>
<dbReference type="GO" id="GO:0019983">
    <property type="term" value="F:interleukin-9 binding"/>
    <property type="evidence" value="ECO:0007669"/>
    <property type="project" value="TreeGrafter"/>
</dbReference>
<evidence type="ECO:0000256" key="8">
    <source>
        <dbReference type="SAM" id="MobiDB-lite"/>
    </source>
</evidence>
<dbReference type="CDD" id="cd00063">
    <property type="entry name" value="FN3"/>
    <property type="match status" value="1"/>
</dbReference>
<keyword evidence="7" id="KW-0325">Glycoprotein</keyword>
<evidence type="ECO:0000256" key="3">
    <source>
        <dbReference type="ARBA" id="ARBA00022729"/>
    </source>
</evidence>
<evidence type="ECO:0000256" key="9">
    <source>
        <dbReference type="SAM" id="Phobius"/>
    </source>
</evidence>
<keyword evidence="6" id="KW-0675">Receptor</keyword>
<dbReference type="PANTHER" id="PTHR23037:SF29">
    <property type="entry name" value="INTERLEUKIN-9 RECEPTOR"/>
    <property type="match status" value="1"/>
</dbReference>
<dbReference type="PROSITE" id="PS50853">
    <property type="entry name" value="FN3"/>
    <property type="match status" value="1"/>
</dbReference>
<evidence type="ECO:0000256" key="1">
    <source>
        <dbReference type="ARBA" id="ARBA00004479"/>
    </source>
</evidence>
<name>A0A8C4MPQ5_EQUAS</name>
<keyword evidence="12" id="KW-1185">Reference proteome</keyword>
<dbReference type="GO" id="GO:0004919">
    <property type="term" value="F:interleukin-9 receptor activity"/>
    <property type="evidence" value="ECO:0007669"/>
    <property type="project" value="TreeGrafter"/>
</dbReference>
<organism evidence="11 12">
    <name type="scientific">Equus asinus</name>
    <name type="common">Donkey</name>
    <name type="synonym">Equus africanus asinus</name>
    <dbReference type="NCBI Taxonomy" id="9793"/>
    <lineage>
        <taxon>Eukaryota</taxon>
        <taxon>Metazoa</taxon>
        <taxon>Chordata</taxon>
        <taxon>Craniata</taxon>
        <taxon>Vertebrata</taxon>
        <taxon>Euteleostomi</taxon>
        <taxon>Mammalia</taxon>
        <taxon>Eutheria</taxon>
        <taxon>Laurasiatheria</taxon>
        <taxon>Perissodactyla</taxon>
        <taxon>Equidae</taxon>
        <taxon>Equus</taxon>
    </lineage>
</organism>
<keyword evidence="5 9" id="KW-0472">Membrane</keyword>
<dbReference type="SUPFAM" id="SSF49265">
    <property type="entry name" value="Fibronectin type III"/>
    <property type="match status" value="1"/>
</dbReference>
<dbReference type="InterPro" id="IPR036116">
    <property type="entry name" value="FN3_sf"/>
</dbReference>
<feature type="domain" description="Fibronectin type-III" evidence="10">
    <location>
        <begin position="296"/>
        <end position="404"/>
    </location>
</feature>
<reference evidence="11 12" key="1">
    <citation type="journal article" date="2020" name="Nat. Commun.">
        <title>Donkey genomes provide new insights into domestication and selection for coat color.</title>
        <authorList>
            <person name="Wang"/>
            <person name="C."/>
            <person name="Li"/>
            <person name="H."/>
            <person name="Guo"/>
            <person name="Y."/>
            <person name="Huang"/>
            <person name="J."/>
            <person name="Sun"/>
            <person name="Y."/>
            <person name="Min"/>
            <person name="J."/>
            <person name="Wang"/>
            <person name="J."/>
            <person name="Fang"/>
            <person name="X."/>
            <person name="Zhao"/>
            <person name="Z."/>
            <person name="Wang"/>
            <person name="S."/>
            <person name="Zhang"/>
            <person name="Y."/>
            <person name="Liu"/>
            <person name="Q."/>
            <person name="Jiang"/>
            <person name="Q."/>
            <person name="Wang"/>
            <person name="X."/>
            <person name="Guo"/>
            <person name="Y."/>
            <person name="Yang"/>
            <person name="C."/>
            <person name="Wang"/>
            <person name="Y."/>
            <person name="Tian"/>
            <person name="F."/>
            <person name="Zhuang"/>
            <person name="G."/>
            <person name="Fan"/>
            <person name="Y."/>
            <person name="Gao"/>
            <person name="Q."/>
            <person name="Li"/>
            <person name="Y."/>
            <person name="Ju"/>
            <person name="Z."/>
            <person name="Li"/>
            <person name="J."/>
            <person name="Li"/>
            <person name="R."/>
            <person name="Hou"/>
            <person name="M."/>
            <person name="Yang"/>
            <person name="G."/>
            <person name="Liu"/>
            <person name="G."/>
            <person name="Liu"/>
            <person name="W."/>
            <person name="Guo"/>
            <person name="J."/>
            <person name="Pan"/>
            <person name="S."/>
            <person name="Fan"/>
            <person name="G."/>
            <person name="Zhang"/>
            <person name="W."/>
            <person name="Zhang"/>
            <person name="R."/>
            <person name="Yu"/>
            <person name="J."/>
            <person name="Zhang"/>
            <person name="X."/>
            <person name="Yin"/>
            <person name="Q."/>
            <person name="Ji"/>
            <person name="C."/>
            <person name="Jin"/>
            <person name="Y."/>
            <person name="Yue"/>
            <person name="G."/>
            <person name="Liu"/>
            <person name="M."/>
            <person name="Xu"/>
            <person name="J."/>
            <person name="Liu"/>
            <person name="S."/>
            <person name="Jordana"/>
            <person name="J."/>
            <person name="Noce"/>
            <person name="A."/>
            <person name="Amills"/>
            <person name="M."/>
            <person name="Wu"/>
            <person name="D.D."/>
            <person name="Li"/>
            <person name="S."/>
            <person name="Zhou"/>
            <person name="X. and Zhong"/>
            <person name="J."/>
        </authorList>
    </citation>
    <scope>NUCLEOTIDE SEQUENCE [LARGE SCALE GENOMIC DNA]</scope>
</reference>
<sequence>MRVWVGTHSVYSAGEHPSQRVSLTEHASRGAPNEEHPSQGVDITGNASPNEKHLSQGVDLTGHASWEHPMRSPHQGNTHRKSLTGSTQWGASITGSRLENASQGEPKEEYPSREYSSQEMPHKEHPMGSIFHREDLMRSLPLWVLLTRSPSGQSLAGWTWESEALTRETGTWLLICTCISTWVGLGVSVPGEGGGLGAGTFTCLTNNVLRIDCHWAASELGQGASPWLLFTSNHAPGSVHKCVFRASVCTLVLPPEEVLVPSDNFTITFHRDISGKEQVSLVDPQYLPRRHVKLDPPSDLQSNVSSDSCVLTWSITPALEPLTSLLTYELAFKRQEEAWERARHKDRIVGVTRLILEAVELDPGTTCEARLRVQMATAEDDVAEEDRYEGQWSEWSQPVRFPSPQRRGPLIPPLRQPDSTLVAVSIFLLLTSLTYLLFKLSPRVKRTFYQNVPSPVTFFQPLYSVHNGNFQSWTGAHRAGLQLSQDYVGAQWGALEPGVQEDIALLTYDPAHPWQSVGLEEAGIGTGLPVEWRGQLPAYLPQEDWVPVGPARPAPPQPEGSSSDYCALGCYGGCHPSTFPGSMQSSGPTLALACGHSCDQQSLDAQHGGAHVGAGHGQTQDPGEQAA</sequence>
<reference evidence="11" key="3">
    <citation type="submission" date="2025-09" db="UniProtKB">
        <authorList>
            <consortium name="Ensembl"/>
        </authorList>
    </citation>
    <scope>IDENTIFICATION</scope>
</reference>
<evidence type="ECO:0000256" key="6">
    <source>
        <dbReference type="ARBA" id="ARBA00023170"/>
    </source>
</evidence>
<evidence type="ECO:0000256" key="4">
    <source>
        <dbReference type="ARBA" id="ARBA00022989"/>
    </source>
</evidence>
<feature type="region of interest" description="Disordered" evidence="8">
    <location>
        <begin position="15"/>
        <end position="124"/>
    </location>
</feature>
<dbReference type="InterPro" id="IPR003961">
    <property type="entry name" value="FN3_dom"/>
</dbReference>
<feature type="region of interest" description="Disordered" evidence="8">
    <location>
        <begin position="603"/>
        <end position="627"/>
    </location>
</feature>